<sequence>MKLNIENQTNNKGKEKAPASKPTLSVGSKTAVVSLRMPYNLPLQPYAQNDKPWVATATYTEPDWMGRVWKE</sequence>
<keyword evidence="3" id="KW-1185">Reference proteome</keyword>
<protein>
    <submittedName>
        <fullName evidence="2">Uncharacterized protein</fullName>
    </submittedName>
</protein>
<proteinExistence type="predicted"/>
<dbReference type="AlphaFoldDB" id="A0AAV9HN19"/>
<feature type="region of interest" description="Disordered" evidence="1">
    <location>
        <begin position="1"/>
        <end position="26"/>
    </location>
</feature>
<feature type="compositionally biased region" description="Polar residues" evidence="1">
    <location>
        <begin position="1"/>
        <end position="11"/>
    </location>
</feature>
<organism evidence="2 3">
    <name type="scientific">Cladorrhinum samala</name>
    <dbReference type="NCBI Taxonomy" id="585594"/>
    <lineage>
        <taxon>Eukaryota</taxon>
        <taxon>Fungi</taxon>
        <taxon>Dikarya</taxon>
        <taxon>Ascomycota</taxon>
        <taxon>Pezizomycotina</taxon>
        <taxon>Sordariomycetes</taxon>
        <taxon>Sordariomycetidae</taxon>
        <taxon>Sordariales</taxon>
        <taxon>Podosporaceae</taxon>
        <taxon>Cladorrhinum</taxon>
    </lineage>
</organism>
<reference evidence="2" key="2">
    <citation type="submission" date="2023-06" db="EMBL/GenBank/DDBJ databases">
        <authorList>
            <consortium name="Lawrence Berkeley National Laboratory"/>
            <person name="Mondo S.J."/>
            <person name="Hensen N."/>
            <person name="Bonometti L."/>
            <person name="Westerberg I."/>
            <person name="Brannstrom I.O."/>
            <person name="Guillou S."/>
            <person name="Cros-Aarteil S."/>
            <person name="Calhoun S."/>
            <person name="Haridas S."/>
            <person name="Kuo A."/>
            <person name="Pangilinan J."/>
            <person name="Riley R."/>
            <person name="Labutti K."/>
            <person name="Andreopoulos B."/>
            <person name="Lipzen A."/>
            <person name="Chen C."/>
            <person name="Yanf M."/>
            <person name="Daum C."/>
            <person name="Ng V."/>
            <person name="Clum A."/>
            <person name="Steindorff A."/>
            <person name="Ohm R."/>
            <person name="Martin F."/>
            <person name="Silar P."/>
            <person name="Natvig D."/>
            <person name="Lalanne C."/>
            <person name="Gautier V."/>
            <person name="Ament-Velasquez S.L."/>
            <person name="Kruys A."/>
            <person name="Hutchinson M.I."/>
            <person name="Powell A.J."/>
            <person name="Barry K."/>
            <person name="Miller A.N."/>
            <person name="Grigoriev I.V."/>
            <person name="Debuchy R."/>
            <person name="Gladieux P."/>
            <person name="Thoren M.H."/>
            <person name="Johannesson H."/>
        </authorList>
    </citation>
    <scope>NUCLEOTIDE SEQUENCE</scope>
    <source>
        <strain evidence="2">PSN324</strain>
    </source>
</reference>
<gene>
    <name evidence="2" type="ORF">QBC42DRAFT_268290</name>
</gene>
<dbReference type="SUPFAM" id="SSF56024">
    <property type="entry name" value="Phospholipase D/nuclease"/>
    <property type="match status" value="1"/>
</dbReference>
<dbReference type="Proteomes" id="UP001321749">
    <property type="component" value="Unassembled WGS sequence"/>
</dbReference>
<evidence type="ECO:0000256" key="1">
    <source>
        <dbReference type="SAM" id="MobiDB-lite"/>
    </source>
</evidence>
<evidence type="ECO:0000313" key="3">
    <source>
        <dbReference type="Proteomes" id="UP001321749"/>
    </source>
</evidence>
<comment type="caution">
    <text evidence="2">The sequence shown here is derived from an EMBL/GenBank/DDBJ whole genome shotgun (WGS) entry which is preliminary data.</text>
</comment>
<name>A0AAV9HN19_9PEZI</name>
<reference evidence="2" key="1">
    <citation type="journal article" date="2023" name="Mol. Phylogenet. Evol.">
        <title>Genome-scale phylogeny and comparative genomics of the fungal order Sordariales.</title>
        <authorList>
            <person name="Hensen N."/>
            <person name="Bonometti L."/>
            <person name="Westerberg I."/>
            <person name="Brannstrom I.O."/>
            <person name="Guillou S."/>
            <person name="Cros-Aarteil S."/>
            <person name="Calhoun S."/>
            <person name="Haridas S."/>
            <person name="Kuo A."/>
            <person name="Mondo S."/>
            <person name="Pangilinan J."/>
            <person name="Riley R."/>
            <person name="LaButti K."/>
            <person name="Andreopoulos B."/>
            <person name="Lipzen A."/>
            <person name="Chen C."/>
            <person name="Yan M."/>
            <person name="Daum C."/>
            <person name="Ng V."/>
            <person name="Clum A."/>
            <person name="Steindorff A."/>
            <person name="Ohm R.A."/>
            <person name="Martin F."/>
            <person name="Silar P."/>
            <person name="Natvig D.O."/>
            <person name="Lalanne C."/>
            <person name="Gautier V."/>
            <person name="Ament-Velasquez S.L."/>
            <person name="Kruys A."/>
            <person name="Hutchinson M.I."/>
            <person name="Powell A.J."/>
            <person name="Barry K."/>
            <person name="Miller A.N."/>
            <person name="Grigoriev I.V."/>
            <person name="Debuchy R."/>
            <person name="Gladieux P."/>
            <person name="Hiltunen Thoren M."/>
            <person name="Johannesson H."/>
        </authorList>
    </citation>
    <scope>NUCLEOTIDE SEQUENCE</scope>
    <source>
        <strain evidence="2">PSN324</strain>
    </source>
</reference>
<dbReference type="EMBL" id="MU864975">
    <property type="protein sequence ID" value="KAK4462272.1"/>
    <property type="molecule type" value="Genomic_DNA"/>
</dbReference>
<evidence type="ECO:0000313" key="2">
    <source>
        <dbReference type="EMBL" id="KAK4462272.1"/>
    </source>
</evidence>
<accession>A0AAV9HN19</accession>
<dbReference type="Gene3D" id="3.30.870.10">
    <property type="entry name" value="Endonuclease Chain A"/>
    <property type="match status" value="1"/>
</dbReference>